<dbReference type="KEGG" id="fae:FAES_4622"/>
<keyword evidence="1" id="KW-0472">Membrane</keyword>
<keyword evidence="1" id="KW-0812">Transmembrane</keyword>
<evidence type="ECO:0000313" key="3">
    <source>
        <dbReference type="Proteomes" id="UP000011058"/>
    </source>
</evidence>
<dbReference type="AlphaFoldDB" id="I0KER8"/>
<dbReference type="Proteomes" id="UP000011058">
    <property type="component" value="Chromosome"/>
</dbReference>
<feature type="transmembrane region" description="Helical" evidence="1">
    <location>
        <begin position="31"/>
        <end position="49"/>
    </location>
</feature>
<feature type="transmembrane region" description="Helical" evidence="1">
    <location>
        <begin position="7"/>
        <end position="25"/>
    </location>
</feature>
<reference evidence="2 3" key="1">
    <citation type="journal article" date="2012" name="J. Bacteriol.">
        <title>Genome Sequence of Fibrella aestuarina BUZ 2T, a Filamentous Marine Bacterium.</title>
        <authorList>
            <person name="Filippini M."/>
            <person name="Qi W."/>
            <person name="Blom J."/>
            <person name="Goesmann A."/>
            <person name="Smits T.H."/>
            <person name="Bagheri H.C."/>
        </authorList>
    </citation>
    <scope>NUCLEOTIDE SEQUENCE [LARGE SCALE GENOMIC DNA]</scope>
    <source>
        <strain evidence="3">BUZ 2T</strain>
    </source>
</reference>
<evidence type="ECO:0000313" key="2">
    <source>
        <dbReference type="EMBL" id="CCH02621.1"/>
    </source>
</evidence>
<sequence>MHPYVQASLRAFFGGILLALYHAFITGLNPFLGSVALFLALLAIGAYLFSLRKKGMLYVGVFLVSLTVFTSLFVALDNGFFEHSRRYYAVE</sequence>
<evidence type="ECO:0000256" key="1">
    <source>
        <dbReference type="SAM" id="Phobius"/>
    </source>
</evidence>
<feature type="transmembrane region" description="Helical" evidence="1">
    <location>
        <begin position="56"/>
        <end position="76"/>
    </location>
</feature>
<accession>I0KER8</accession>
<dbReference type="HOGENOM" id="CLU_2422580_0_0_10"/>
<dbReference type="STRING" id="1166018.FAES_4622"/>
<protein>
    <submittedName>
        <fullName evidence="2">Uncharacterized protein</fullName>
    </submittedName>
</protein>
<name>I0KER8_9BACT</name>
<dbReference type="RefSeq" id="WP_015333720.1">
    <property type="nucleotide sequence ID" value="NC_020054.1"/>
</dbReference>
<gene>
    <name evidence="2" type="ORF">FAES_4622</name>
</gene>
<organism evidence="2 3">
    <name type="scientific">Fibrella aestuarina BUZ 2</name>
    <dbReference type="NCBI Taxonomy" id="1166018"/>
    <lineage>
        <taxon>Bacteria</taxon>
        <taxon>Pseudomonadati</taxon>
        <taxon>Bacteroidota</taxon>
        <taxon>Cytophagia</taxon>
        <taxon>Cytophagales</taxon>
        <taxon>Spirosomataceae</taxon>
        <taxon>Fibrella</taxon>
    </lineage>
</organism>
<keyword evidence="1" id="KW-1133">Transmembrane helix</keyword>
<keyword evidence="3" id="KW-1185">Reference proteome</keyword>
<proteinExistence type="predicted"/>
<dbReference type="EMBL" id="HE796683">
    <property type="protein sequence ID" value="CCH02621.1"/>
    <property type="molecule type" value="Genomic_DNA"/>
</dbReference>